<name>A0A4S9C5J0_AURPU</name>
<dbReference type="AlphaFoldDB" id="A0A4S9C5J0"/>
<organism evidence="1">
    <name type="scientific">Aureobasidium pullulans</name>
    <name type="common">Black yeast</name>
    <name type="synonym">Pullularia pullulans</name>
    <dbReference type="NCBI Taxonomy" id="5580"/>
    <lineage>
        <taxon>Eukaryota</taxon>
        <taxon>Fungi</taxon>
        <taxon>Dikarya</taxon>
        <taxon>Ascomycota</taxon>
        <taxon>Pezizomycotina</taxon>
        <taxon>Dothideomycetes</taxon>
        <taxon>Dothideomycetidae</taxon>
        <taxon>Dothideales</taxon>
        <taxon>Saccotheciaceae</taxon>
        <taxon>Aureobasidium</taxon>
    </lineage>
</organism>
<sequence>MTSPYVDLCHAHAIEMHNIFEISAALHREPNNIRHGRRRWLEVTEFSTRGGRTDSAYRA</sequence>
<evidence type="ECO:0000313" key="1">
    <source>
        <dbReference type="EMBL" id="THX01739.1"/>
    </source>
</evidence>
<protein>
    <submittedName>
        <fullName evidence="1">Uncharacterized protein</fullName>
    </submittedName>
</protein>
<proteinExistence type="predicted"/>
<accession>A0A4S9C5J0</accession>
<gene>
    <name evidence="1" type="ORF">D6D13_08707</name>
</gene>
<comment type="caution">
    <text evidence="1">The sequence shown here is derived from an EMBL/GenBank/DDBJ whole genome shotgun (WGS) entry which is preliminary data.</text>
</comment>
<dbReference type="EMBL" id="QZAS01000045">
    <property type="protein sequence ID" value="THX01739.1"/>
    <property type="molecule type" value="Genomic_DNA"/>
</dbReference>
<reference evidence="1" key="1">
    <citation type="submission" date="2018-10" db="EMBL/GenBank/DDBJ databases">
        <title>Fifty Aureobasidium pullulans genomes reveal a recombining polyextremotolerant generalist.</title>
        <authorList>
            <person name="Gostincar C."/>
            <person name="Turk M."/>
            <person name="Zajc J."/>
            <person name="Gunde-Cimerman N."/>
        </authorList>
    </citation>
    <scope>NUCLEOTIDE SEQUENCE [LARGE SCALE GENOMIC DNA]</scope>
    <source>
        <strain evidence="1">EXF-10085</strain>
    </source>
</reference>